<name>A0ABS3W9P8_9BACL</name>
<feature type="region of interest" description="Disordered" evidence="1">
    <location>
        <begin position="468"/>
        <end position="506"/>
    </location>
</feature>
<evidence type="ECO:0000256" key="1">
    <source>
        <dbReference type="SAM" id="MobiDB-lite"/>
    </source>
</evidence>
<feature type="compositionally biased region" description="Basic and acidic residues" evidence="1">
    <location>
        <begin position="350"/>
        <end position="360"/>
    </location>
</feature>
<sequence length="634" mass="68072">MKARDIAAKLTEEQAGRLREQAIWAGLTASWPEALLNPECARTAWTRLPEEAALTLELILAGFGPAPFKEEQLLQAARPGIAAGADLRLGLLRLAEAGIVFPVRRGWGEKLFVLPPDSFFVWHRAIRSARSERSQPPEIEPLSVRPIDDEGYVPPFSLQLLHAMAAMGEAGLKLTAKGVLAKRTAAKAAEQLHVRGEALAPLLPPPAGAEAYPAGVLLALETMARQGWLVRSGQSLARDDAAWEAWLRLDAADRETALCRSLVEAIAAQNGPAAAGAAALAALEAGKWFRLRDVDASHAAGQAVLAKPQPSAIEPWCRLLRQLGWLELAADEAGEPAVRWRLDPLGLTDAPREEGEREPAEPAFGPPPVQLTPDGEMFAYEDCPYSVRWQLEWLAERRRTDHMTAYKLETRGYARAAGAGHTADSLAAAVEAMTGEPLPDTVRAMIRMGMDTLTAAAGTARDEAAGTARADAAGAARGDTPGAARAGLAPRGDTVPEAGGSASGPGEPLPIGAAFVYPPPGAGGYELLNERPSVKQLFAGIDEVPSMWLKQFRTYHHSTRRELLEQALSWRATVRLNCEGVATAFIPERIVDEADGWAVAGYRPDAEEPQTVTKLHPGMWDEMMLVLPPPLGVR</sequence>
<dbReference type="Proteomes" id="UP000670947">
    <property type="component" value="Unassembled WGS sequence"/>
</dbReference>
<evidence type="ECO:0000313" key="2">
    <source>
        <dbReference type="EMBL" id="MBO7745002.1"/>
    </source>
</evidence>
<dbReference type="EMBL" id="JAGGDJ010000006">
    <property type="protein sequence ID" value="MBO7745002.1"/>
    <property type="molecule type" value="Genomic_DNA"/>
</dbReference>
<feature type="compositionally biased region" description="Low complexity" evidence="1">
    <location>
        <begin position="468"/>
        <end position="492"/>
    </location>
</feature>
<protein>
    <recommendedName>
        <fullName evidence="4">XPB/Ssl2-like helicase family protein</fullName>
    </recommendedName>
</protein>
<keyword evidence="3" id="KW-1185">Reference proteome</keyword>
<evidence type="ECO:0008006" key="4">
    <source>
        <dbReference type="Google" id="ProtNLM"/>
    </source>
</evidence>
<organism evidence="2 3">
    <name type="scientific">Paenibacillus artemisiicola</name>
    <dbReference type="NCBI Taxonomy" id="1172618"/>
    <lineage>
        <taxon>Bacteria</taxon>
        <taxon>Bacillati</taxon>
        <taxon>Bacillota</taxon>
        <taxon>Bacilli</taxon>
        <taxon>Bacillales</taxon>
        <taxon>Paenibacillaceae</taxon>
        <taxon>Paenibacillus</taxon>
    </lineage>
</organism>
<reference evidence="2 3" key="1">
    <citation type="submission" date="2021-03" db="EMBL/GenBank/DDBJ databases">
        <title>Paenibacillus artemisicola MWE-103 whole genome sequence.</title>
        <authorList>
            <person name="Ham Y.J."/>
        </authorList>
    </citation>
    <scope>NUCLEOTIDE SEQUENCE [LARGE SCALE GENOMIC DNA]</scope>
    <source>
        <strain evidence="2 3">MWE-103</strain>
    </source>
</reference>
<comment type="caution">
    <text evidence="2">The sequence shown here is derived from an EMBL/GenBank/DDBJ whole genome shotgun (WGS) entry which is preliminary data.</text>
</comment>
<dbReference type="RefSeq" id="WP_208847908.1">
    <property type="nucleotide sequence ID" value="NZ_JAGGDJ010000006.1"/>
</dbReference>
<gene>
    <name evidence="2" type="ORF">I8J29_12405</name>
</gene>
<accession>A0ABS3W9P8</accession>
<proteinExistence type="predicted"/>
<feature type="region of interest" description="Disordered" evidence="1">
    <location>
        <begin position="347"/>
        <end position="368"/>
    </location>
</feature>
<evidence type="ECO:0000313" key="3">
    <source>
        <dbReference type="Proteomes" id="UP000670947"/>
    </source>
</evidence>